<keyword evidence="2" id="KW-1185">Reference proteome</keyword>
<evidence type="ECO:0000313" key="1">
    <source>
        <dbReference type="EMBL" id="GAA4395188.1"/>
    </source>
</evidence>
<reference evidence="2" key="1">
    <citation type="journal article" date="2019" name="Int. J. Syst. Evol. Microbiol.">
        <title>The Global Catalogue of Microorganisms (GCM) 10K type strain sequencing project: providing services to taxonomists for standard genome sequencing and annotation.</title>
        <authorList>
            <consortium name="The Broad Institute Genomics Platform"/>
            <consortium name="The Broad Institute Genome Sequencing Center for Infectious Disease"/>
            <person name="Wu L."/>
            <person name="Ma J."/>
        </authorList>
    </citation>
    <scope>NUCLEOTIDE SEQUENCE [LARGE SCALE GENOMIC DNA]</scope>
    <source>
        <strain evidence="2">JCM 17738</strain>
    </source>
</reference>
<dbReference type="RefSeq" id="WP_159900132.1">
    <property type="nucleotide sequence ID" value="NZ_BAABFX010000026.1"/>
</dbReference>
<dbReference type="EMBL" id="BAABFX010000026">
    <property type="protein sequence ID" value="GAA4395188.1"/>
    <property type="molecule type" value="Genomic_DNA"/>
</dbReference>
<dbReference type="SUPFAM" id="SSF102405">
    <property type="entry name" value="MCP/YpsA-like"/>
    <property type="match status" value="1"/>
</dbReference>
<protein>
    <submittedName>
        <fullName evidence="1">LOG family protein</fullName>
    </submittedName>
</protein>
<dbReference type="PANTHER" id="PTHR43393:SF3">
    <property type="entry name" value="LYSINE DECARBOXYLASE-LIKE PROTEIN"/>
    <property type="match status" value="1"/>
</dbReference>
<dbReference type="PANTHER" id="PTHR43393">
    <property type="entry name" value="CYTOKININ RIBOSIDE 5'-MONOPHOSPHATE PHOSPHORIBOHYDROLASE"/>
    <property type="match status" value="1"/>
</dbReference>
<name>A0ABP8JSQ3_9MICO</name>
<dbReference type="InterPro" id="IPR052341">
    <property type="entry name" value="LOG_family_nucleotidases"/>
</dbReference>
<dbReference type="Proteomes" id="UP001500390">
    <property type="component" value="Unassembled WGS sequence"/>
</dbReference>
<gene>
    <name evidence="1" type="ORF">GCM10023153_16980</name>
</gene>
<comment type="caution">
    <text evidence="1">The sequence shown here is derived from an EMBL/GenBank/DDBJ whole genome shotgun (WGS) entry which is preliminary data.</text>
</comment>
<accession>A0ABP8JSQ3</accession>
<dbReference type="Gene3D" id="3.40.50.450">
    <property type="match status" value="1"/>
</dbReference>
<sequence length="371" mass="38886">MHEIEDLDGLDAVLSTARPLTGLRFQDLDLTGHEAPLLERTDLEGLVVLGGRVSADLARHLRQHGALVFPTDPGVPINPYRATLYQPHELYTGLCEHGYDATPDALAYQWSRDGDSHHDAFVTLLRAIHDDSMSDALSEVIGSSAVVGVMGGHALERGTVGYTGAAHLGHALAEAGFVVATGGGPGAMEAANLGAFAASADAVDGAVERLAGVPSFRSGIGPWAQVALDLHDDLHAARGGAGAVRSIGIPTWFYGHEPPNVFCDGIAKYFSNAIREDGLLARCDVGIVVLPGAAGTVQEVFQAATRLYYAGEDAVVPPLVLVGSQHWRQTIPVWPALEALARGRVMQGRLHLVDSPAEAAALITSSDATAP</sequence>
<organism evidence="1 2">
    <name type="scientific">Ornithinibacter aureus</name>
    <dbReference type="NCBI Taxonomy" id="622664"/>
    <lineage>
        <taxon>Bacteria</taxon>
        <taxon>Bacillati</taxon>
        <taxon>Actinomycetota</taxon>
        <taxon>Actinomycetes</taxon>
        <taxon>Micrococcales</taxon>
        <taxon>Intrasporangiaceae</taxon>
        <taxon>Ornithinibacter</taxon>
    </lineage>
</organism>
<evidence type="ECO:0000313" key="2">
    <source>
        <dbReference type="Proteomes" id="UP001500390"/>
    </source>
</evidence>
<proteinExistence type="predicted"/>